<dbReference type="AlphaFoldDB" id="A0A699T473"/>
<accession>A0A699T473</accession>
<gene>
    <name evidence="1" type="ORF">Tci_876177</name>
</gene>
<evidence type="ECO:0000313" key="1">
    <source>
        <dbReference type="EMBL" id="GFD04208.1"/>
    </source>
</evidence>
<name>A0A699T473_TANCI</name>
<protein>
    <submittedName>
        <fullName evidence="1">Uncharacterized protein</fullName>
    </submittedName>
</protein>
<reference evidence="1" key="1">
    <citation type="journal article" date="2019" name="Sci. Rep.">
        <title>Draft genome of Tanacetum cinerariifolium, the natural source of mosquito coil.</title>
        <authorList>
            <person name="Yamashiro T."/>
            <person name="Shiraishi A."/>
            <person name="Satake H."/>
            <person name="Nakayama K."/>
        </authorList>
    </citation>
    <scope>NUCLEOTIDE SEQUENCE</scope>
</reference>
<comment type="caution">
    <text evidence="1">The sequence shown here is derived from an EMBL/GenBank/DDBJ whole genome shotgun (WGS) entry which is preliminary data.</text>
</comment>
<proteinExistence type="predicted"/>
<feature type="non-terminal residue" evidence="1">
    <location>
        <position position="31"/>
    </location>
</feature>
<dbReference type="EMBL" id="BKCJ011210087">
    <property type="protein sequence ID" value="GFD04208.1"/>
    <property type="molecule type" value="Genomic_DNA"/>
</dbReference>
<organism evidence="1">
    <name type="scientific">Tanacetum cinerariifolium</name>
    <name type="common">Dalmatian daisy</name>
    <name type="synonym">Chrysanthemum cinerariifolium</name>
    <dbReference type="NCBI Taxonomy" id="118510"/>
    <lineage>
        <taxon>Eukaryota</taxon>
        <taxon>Viridiplantae</taxon>
        <taxon>Streptophyta</taxon>
        <taxon>Embryophyta</taxon>
        <taxon>Tracheophyta</taxon>
        <taxon>Spermatophyta</taxon>
        <taxon>Magnoliopsida</taxon>
        <taxon>eudicotyledons</taxon>
        <taxon>Gunneridae</taxon>
        <taxon>Pentapetalae</taxon>
        <taxon>asterids</taxon>
        <taxon>campanulids</taxon>
        <taxon>Asterales</taxon>
        <taxon>Asteraceae</taxon>
        <taxon>Asteroideae</taxon>
        <taxon>Anthemideae</taxon>
        <taxon>Anthemidinae</taxon>
        <taxon>Tanacetum</taxon>
    </lineage>
</organism>
<sequence>MMEIAPTTLEAVNERVTELDSTVRQRTDEFE</sequence>